<dbReference type="PANTHER" id="PTHR24273:SF32">
    <property type="entry name" value="HYALIN"/>
    <property type="match status" value="1"/>
</dbReference>
<name>A0A085W2V2_9BACT</name>
<comment type="caution">
    <text evidence="4">The sequence shown here is derived from an EMBL/GenBank/DDBJ whole genome shotgun (WGS) entry which is preliminary data.</text>
</comment>
<dbReference type="PANTHER" id="PTHR24273">
    <property type="entry name" value="FI04643P-RELATED"/>
    <property type="match status" value="1"/>
</dbReference>
<dbReference type="EMBL" id="JMCB01000024">
    <property type="protein sequence ID" value="KFE62015.1"/>
    <property type="molecule type" value="Genomic_DNA"/>
</dbReference>
<dbReference type="SUPFAM" id="SSF63825">
    <property type="entry name" value="YWTD domain"/>
    <property type="match status" value="1"/>
</dbReference>
<dbReference type="OrthoDB" id="5242130at2"/>
<evidence type="ECO:0000256" key="2">
    <source>
        <dbReference type="SAM" id="SignalP"/>
    </source>
</evidence>
<feature type="signal peptide" evidence="2">
    <location>
        <begin position="1"/>
        <end position="25"/>
    </location>
</feature>
<dbReference type="AlphaFoldDB" id="A0A085W2V2"/>
<keyword evidence="1" id="KW-0677">Repeat</keyword>
<proteinExistence type="predicted"/>
<dbReference type="InterPro" id="IPR030916">
    <property type="entry name" value="ELWxxDGT_rpt"/>
</dbReference>
<dbReference type="PATRIC" id="fig|394096.3.peg.8191"/>
<dbReference type="PROSITE" id="PS50825">
    <property type="entry name" value="HYR"/>
    <property type="match status" value="3"/>
</dbReference>
<keyword evidence="5" id="KW-1185">Reference proteome</keyword>
<evidence type="ECO:0000313" key="5">
    <source>
        <dbReference type="Proteomes" id="UP000028725"/>
    </source>
</evidence>
<reference evidence="4 5" key="1">
    <citation type="submission" date="2014-04" db="EMBL/GenBank/DDBJ databases">
        <title>Genome assembly of Hyalangium minutum DSM 14724.</title>
        <authorList>
            <person name="Sharma G."/>
            <person name="Subramanian S."/>
        </authorList>
    </citation>
    <scope>NUCLEOTIDE SEQUENCE [LARGE SCALE GENOMIC DNA]</scope>
    <source>
        <strain evidence="4 5">DSM 14724</strain>
    </source>
</reference>
<dbReference type="STRING" id="394096.DB31_4458"/>
<sequence length="829" mass="86376">MRVHPRAASLLPLLLLVLLSPVLGAAASVAEPRLASCSPAPIRVTNFAKLGSEVEELAVVGSTLFFASRDPVGGTALWKAEQTNNTVVPTQLRSWPGSLILDRLIAADGVLYFFLNEGVRVSLWTSDGTSANTTQIAAFDNVITFEENDAAVMGRTLFFVASTSAAGFELWKSNGTAAGTQLVKDIHPGPLDSYPSQLTVVGNTLYFKADDGSSPGAHGIELWKSDGVPNGSGTQLVADILPGTGSSDPDSLTVMGGSKLFFTATSGGGKEIWTLDGAGLRIFASDAWLGNGHMPPQELTAVGDTLFFHMSNTEHGDELWKSDGTVGGTQLVRELQAGGGNASPEKLTAVGGTLFFMANDGQSGRELWKTDGTSAGTVLAKDFVNGSSNPPGGEELAVGPGVLLVAINDNRVGQELWKVNRAGAEQLTDIVPMSGSSNPTEMTLAGGMVFFAATYPAEGQELFALPLNQVDCQPPQVACPGNLRVEALSSSGASLFLPVPKLLSEDDSFTPLTVTYDPAQSSEPFPIGMTSVEITVRDAAGNPAECPVNVTVEDTTPPALVCPQRLVQEAAGPDGTSVFFPVKALDAVTASPSVGFSRPSGSVFQLGREEEITATATDARGNTGMCTFKVLVKDTVPPRISCPQPVVRVAMSADPVPISYPPPVVEDTVGVKEVLTDRVSGSLFNVGVTTVTLTAVDASNNTSSCSFTVYNQDTVAPSIICPGPQQVVATSDEGAAVLFPDATAKDQFTPPTVTYSQEPGSTFPVGETVVTATARDIGGNEVSCTFPVTVLEQPGGCGCQSGSASASVFWLVLALLPLWARRRTARLAR</sequence>
<dbReference type="Proteomes" id="UP000028725">
    <property type="component" value="Unassembled WGS sequence"/>
</dbReference>
<dbReference type="Pfam" id="PF02494">
    <property type="entry name" value="HYR"/>
    <property type="match status" value="4"/>
</dbReference>
<protein>
    <recommendedName>
        <fullName evidence="3">HYR domain-containing protein</fullName>
    </recommendedName>
</protein>
<evidence type="ECO:0000313" key="4">
    <source>
        <dbReference type="EMBL" id="KFE62015.1"/>
    </source>
</evidence>
<evidence type="ECO:0000256" key="1">
    <source>
        <dbReference type="ARBA" id="ARBA00022737"/>
    </source>
</evidence>
<feature type="domain" description="HYR" evidence="3">
    <location>
        <begin position="470"/>
        <end position="554"/>
    </location>
</feature>
<evidence type="ECO:0000259" key="3">
    <source>
        <dbReference type="PROSITE" id="PS50825"/>
    </source>
</evidence>
<dbReference type="RefSeq" id="WP_052420622.1">
    <property type="nucleotide sequence ID" value="NZ_JMCB01000024.1"/>
</dbReference>
<accession>A0A085W2V2</accession>
<feature type="domain" description="HYR" evidence="3">
    <location>
        <begin position="714"/>
        <end position="792"/>
    </location>
</feature>
<dbReference type="InterPro" id="IPR003410">
    <property type="entry name" value="HYR_dom"/>
</dbReference>
<gene>
    <name evidence="4" type="ORF">DB31_4458</name>
</gene>
<dbReference type="NCBIfam" id="TIGR03901">
    <property type="entry name" value="MYXO-CTERM"/>
    <property type="match status" value="1"/>
</dbReference>
<organism evidence="4 5">
    <name type="scientific">Hyalangium minutum</name>
    <dbReference type="NCBI Taxonomy" id="394096"/>
    <lineage>
        <taxon>Bacteria</taxon>
        <taxon>Pseudomonadati</taxon>
        <taxon>Myxococcota</taxon>
        <taxon>Myxococcia</taxon>
        <taxon>Myxococcales</taxon>
        <taxon>Cystobacterineae</taxon>
        <taxon>Archangiaceae</taxon>
        <taxon>Hyalangium</taxon>
    </lineage>
</organism>
<dbReference type="NCBIfam" id="TIGR04534">
    <property type="entry name" value="ELWxxDGT_rpt"/>
    <property type="match status" value="1"/>
</dbReference>
<feature type="chain" id="PRO_5001799328" description="HYR domain-containing protein" evidence="2">
    <location>
        <begin position="26"/>
        <end position="829"/>
    </location>
</feature>
<keyword evidence="2" id="KW-0732">Signal</keyword>
<dbReference type="InterPro" id="IPR024038">
    <property type="entry name" value="MYXO-CTERM"/>
</dbReference>
<feature type="domain" description="HYR" evidence="3">
    <location>
        <begin position="633"/>
        <end position="713"/>
    </location>
</feature>